<organism evidence="6 7">
    <name type="scientific">Moraxella tetraodonis</name>
    <dbReference type="NCBI Taxonomy" id="2767221"/>
    <lineage>
        <taxon>Bacteria</taxon>
        <taxon>Pseudomonadati</taxon>
        <taxon>Pseudomonadota</taxon>
        <taxon>Gammaproteobacteria</taxon>
        <taxon>Moraxellales</taxon>
        <taxon>Moraxellaceae</taxon>
        <taxon>Moraxella</taxon>
    </lineage>
</organism>
<dbReference type="AlphaFoldDB" id="A0A9X2A3K0"/>
<dbReference type="GO" id="GO:0003677">
    <property type="term" value="F:DNA binding"/>
    <property type="evidence" value="ECO:0007669"/>
    <property type="project" value="UniProtKB-KW"/>
</dbReference>
<sequence>MSRIEYQNIKRQDLLIGSKEVFIQEFPQDSPHFALISLPQIYWADNSAWDVANLYAYDLFFDKNRNIKTVQTDMMHLNAYASWLESYSDLDWLTFPQRKSDRCLYIFRGELIKERNNQKISPSTAVHRMRAIIKFYRWVQKKNLIDQNTEMWEDKKLKVTAFNKFGFEHTFDVTTTDLAIKLNRNVSNIDLEYGVSPISPDDVISILNFAKKHAPIEIYLMLKLGFYTGMRVGSITDLKVETLDEKNFVYLQDMSMGMITIGNQAHPPVQTKFSKTGNVIIPTDLKDELLEYARSVRRLKRTFNSEFPDHLFLTARGNKYLDNNSQSVNVAIHRLRKQGLKEGVYAFKDFYFHRTRATFATILMRYCLNKMDVASAVSFVKDCCMHSDEKTTMKYVKFIEQNKQLAKISNEYTKAFLGL</sequence>
<evidence type="ECO:0000313" key="7">
    <source>
        <dbReference type="Proteomes" id="UP001139238"/>
    </source>
</evidence>
<dbReference type="InterPro" id="IPR010998">
    <property type="entry name" value="Integrase_recombinase_N"/>
</dbReference>
<dbReference type="CDD" id="cd00397">
    <property type="entry name" value="DNA_BRE_C"/>
    <property type="match status" value="1"/>
</dbReference>
<keyword evidence="3" id="KW-0238">DNA-binding</keyword>
<dbReference type="GO" id="GO:0015074">
    <property type="term" value="P:DNA integration"/>
    <property type="evidence" value="ECO:0007669"/>
    <property type="project" value="UniProtKB-KW"/>
</dbReference>
<name>A0A9X2A3K0_9GAMM</name>
<evidence type="ECO:0000313" key="6">
    <source>
        <dbReference type="EMBL" id="MCG8148785.1"/>
    </source>
</evidence>
<dbReference type="SUPFAM" id="SSF56349">
    <property type="entry name" value="DNA breaking-rejoining enzymes"/>
    <property type="match status" value="1"/>
</dbReference>
<dbReference type="PANTHER" id="PTHR30349:SF41">
    <property type="entry name" value="INTEGRASE_RECOMBINASE PROTEIN MJ0367-RELATED"/>
    <property type="match status" value="1"/>
</dbReference>
<evidence type="ECO:0000256" key="4">
    <source>
        <dbReference type="ARBA" id="ARBA00023172"/>
    </source>
</evidence>
<dbReference type="InterPro" id="IPR011010">
    <property type="entry name" value="DNA_brk_join_enz"/>
</dbReference>
<gene>
    <name evidence="6" type="ORF">H9W84_11795</name>
</gene>
<comment type="similarity">
    <text evidence="1">Belongs to the 'phage' integrase family.</text>
</comment>
<evidence type="ECO:0000256" key="2">
    <source>
        <dbReference type="ARBA" id="ARBA00022908"/>
    </source>
</evidence>
<dbReference type="Proteomes" id="UP001139238">
    <property type="component" value="Unassembled WGS sequence"/>
</dbReference>
<dbReference type="InterPro" id="IPR050090">
    <property type="entry name" value="Tyrosine_recombinase_XerCD"/>
</dbReference>
<dbReference type="PROSITE" id="PS51898">
    <property type="entry name" value="TYR_RECOMBINASE"/>
    <property type="match status" value="1"/>
</dbReference>
<dbReference type="InterPro" id="IPR013762">
    <property type="entry name" value="Integrase-like_cat_sf"/>
</dbReference>
<dbReference type="PANTHER" id="PTHR30349">
    <property type="entry name" value="PHAGE INTEGRASE-RELATED"/>
    <property type="match status" value="1"/>
</dbReference>
<keyword evidence="4" id="KW-0233">DNA recombination</keyword>
<keyword evidence="7" id="KW-1185">Reference proteome</keyword>
<reference evidence="6" key="1">
    <citation type="submission" date="2021-08" db="EMBL/GenBank/DDBJ databases">
        <title>Complete genome sequence of Moraxella sp strain PS-22.</title>
        <authorList>
            <person name="Das S.K."/>
        </authorList>
    </citation>
    <scope>NUCLEOTIDE SEQUENCE</scope>
    <source>
        <strain evidence="6">PS-22</strain>
    </source>
</reference>
<dbReference type="Gene3D" id="1.10.150.130">
    <property type="match status" value="1"/>
</dbReference>
<proteinExistence type="inferred from homology"/>
<feature type="domain" description="Tyr recombinase" evidence="5">
    <location>
        <begin position="193"/>
        <end position="410"/>
    </location>
</feature>
<evidence type="ECO:0000256" key="3">
    <source>
        <dbReference type="ARBA" id="ARBA00023125"/>
    </source>
</evidence>
<dbReference type="InterPro" id="IPR002104">
    <property type="entry name" value="Integrase_catalytic"/>
</dbReference>
<dbReference type="Gene3D" id="1.10.443.10">
    <property type="entry name" value="Intergrase catalytic core"/>
    <property type="match status" value="1"/>
</dbReference>
<evidence type="ECO:0000259" key="5">
    <source>
        <dbReference type="PROSITE" id="PS51898"/>
    </source>
</evidence>
<dbReference type="Pfam" id="PF00589">
    <property type="entry name" value="Phage_integrase"/>
    <property type="match status" value="1"/>
</dbReference>
<protein>
    <submittedName>
        <fullName evidence="6">Site-specific integrase</fullName>
    </submittedName>
</protein>
<dbReference type="RefSeq" id="WP_239743995.1">
    <property type="nucleotide sequence ID" value="NZ_JACSYB010000005.1"/>
</dbReference>
<evidence type="ECO:0000256" key="1">
    <source>
        <dbReference type="ARBA" id="ARBA00008857"/>
    </source>
</evidence>
<comment type="caution">
    <text evidence="6">The sequence shown here is derived from an EMBL/GenBank/DDBJ whole genome shotgun (WGS) entry which is preliminary data.</text>
</comment>
<keyword evidence="2" id="KW-0229">DNA integration</keyword>
<dbReference type="GO" id="GO:0006310">
    <property type="term" value="P:DNA recombination"/>
    <property type="evidence" value="ECO:0007669"/>
    <property type="project" value="UniProtKB-KW"/>
</dbReference>
<dbReference type="EMBL" id="JACSYB010000005">
    <property type="protein sequence ID" value="MCG8148785.1"/>
    <property type="molecule type" value="Genomic_DNA"/>
</dbReference>
<accession>A0A9X2A3K0</accession>